<evidence type="ECO:0000313" key="3">
    <source>
        <dbReference type="EMBL" id="SFR87470.1"/>
    </source>
</evidence>
<evidence type="ECO:0000256" key="2">
    <source>
        <dbReference type="ARBA" id="ARBA00023295"/>
    </source>
</evidence>
<organism evidence="3 4">
    <name type="scientific">Sphingomonas jatrophae</name>
    <dbReference type="NCBI Taxonomy" id="1166337"/>
    <lineage>
        <taxon>Bacteria</taxon>
        <taxon>Pseudomonadati</taxon>
        <taxon>Pseudomonadota</taxon>
        <taxon>Alphaproteobacteria</taxon>
        <taxon>Sphingomonadales</taxon>
        <taxon>Sphingomonadaceae</taxon>
        <taxon>Sphingomonas</taxon>
    </lineage>
</organism>
<dbReference type="STRING" id="1166337.SAMN05192580_1439"/>
<dbReference type="InterPro" id="IPR017853">
    <property type="entry name" value="GH"/>
</dbReference>
<dbReference type="RefSeq" id="WP_165611222.1">
    <property type="nucleotide sequence ID" value="NZ_FOZG01000001.1"/>
</dbReference>
<name>A0A1I6K9B8_9SPHN</name>
<dbReference type="EMBL" id="FOZG01000001">
    <property type="protein sequence ID" value="SFR87470.1"/>
    <property type="molecule type" value="Genomic_DNA"/>
</dbReference>
<keyword evidence="1" id="KW-0378">Hydrolase</keyword>
<dbReference type="AlphaFoldDB" id="A0A1I6K9B8"/>
<dbReference type="Pfam" id="PF02065">
    <property type="entry name" value="Melibiase"/>
    <property type="match status" value="1"/>
</dbReference>
<protein>
    <submittedName>
        <fullName evidence="3">Alpha-galactosidase</fullName>
    </submittedName>
</protein>
<dbReference type="Proteomes" id="UP000198824">
    <property type="component" value="Unassembled WGS sequence"/>
</dbReference>
<gene>
    <name evidence="3" type="ORF">SAMN05192580_1439</name>
</gene>
<evidence type="ECO:0000313" key="4">
    <source>
        <dbReference type="Proteomes" id="UP000198824"/>
    </source>
</evidence>
<keyword evidence="2" id="KW-0326">Glycosidase</keyword>
<dbReference type="PANTHER" id="PTHR43053:SF3">
    <property type="entry name" value="ALPHA-GALACTOSIDASE C-RELATED"/>
    <property type="match status" value="1"/>
</dbReference>
<evidence type="ECO:0000256" key="1">
    <source>
        <dbReference type="ARBA" id="ARBA00022801"/>
    </source>
</evidence>
<proteinExistence type="predicted"/>
<dbReference type="InterPro" id="IPR013785">
    <property type="entry name" value="Aldolase_TIM"/>
</dbReference>
<sequence length="577" mass="63328">MHADFARRGIKLGVPEPLIDGAVPPHGPLEIGPAAMVWPLDSGGTVRMTVAEDGDMLRIDVTLMGNAPPPLSLGLRFAEVRGAERYLRNGYQSWDGSYFVAPGTPAGDGPPAKAPTLGFAATALLPAGREAALVLGFERHDRFQTRFGFGGDAAAMQLDVETLLDRTGAMQAETLLLFDGEGVEAQLRRWSALVAAASPLPPRLPERRLTGWCSWYNLYAAIDEGSIREHLAAARDFRDRHAVPLDIFQIDDGFTPEMGDWLDVKPQFAGGMAPLLAEVAAAGFVPGLWFAPFLVGNRSRLFTDHTDWLVQDIATGGPLVAMRFYGEFRWHKRSEEYHVLDVTHPEAAAYISGVVRTWVHEWGARYLKADFLLHGAEYGPERARWHQPGLSRIAIWRRMMTLIREAAGEDVLISGCGSPLWASVGLVDAVRIGRDIGVSWHGEYSAESLLRDLQSRNHANGTLWQADPDCVLLRDRFHELTDAEVDALAHFAAGAGGVLMTSDRLDELPPTRAQLFADLLRQQTPGWSFPRLGHDDTVIEQVSRESAPRRWLFNLGDKPVAVDGVALAPHAMAATPR</sequence>
<dbReference type="CDD" id="cd14791">
    <property type="entry name" value="GH36"/>
    <property type="match status" value="1"/>
</dbReference>
<dbReference type="PANTHER" id="PTHR43053">
    <property type="entry name" value="GLYCOSIDASE FAMILY 31"/>
    <property type="match status" value="1"/>
</dbReference>
<dbReference type="Gene3D" id="3.20.20.70">
    <property type="entry name" value="Aldolase class I"/>
    <property type="match status" value="1"/>
</dbReference>
<dbReference type="GO" id="GO:0004557">
    <property type="term" value="F:alpha-galactosidase activity"/>
    <property type="evidence" value="ECO:0007669"/>
    <property type="project" value="InterPro"/>
</dbReference>
<dbReference type="InterPro" id="IPR002252">
    <property type="entry name" value="Glyco_hydro_36"/>
</dbReference>
<dbReference type="GO" id="GO:0016052">
    <property type="term" value="P:carbohydrate catabolic process"/>
    <property type="evidence" value="ECO:0007669"/>
    <property type="project" value="InterPro"/>
</dbReference>
<dbReference type="SUPFAM" id="SSF51445">
    <property type="entry name" value="(Trans)glycosidases"/>
    <property type="match status" value="1"/>
</dbReference>
<reference evidence="3 4" key="1">
    <citation type="submission" date="2016-10" db="EMBL/GenBank/DDBJ databases">
        <authorList>
            <person name="de Groot N.N."/>
        </authorList>
    </citation>
    <scope>NUCLEOTIDE SEQUENCE [LARGE SCALE GENOMIC DNA]</scope>
    <source>
        <strain evidence="3 4">S5-249</strain>
    </source>
</reference>
<dbReference type="InterPro" id="IPR050985">
    <property type="entry name" value="Alpha-glycosidase_related"/>
</dbReference>
<accession>A0A1I6K9B8</accession>
<keyword evidence="4" id="KW-1185">Reference proteome</keyword>